<dbReference type="RefSeq" id="WP_070073471.1">
    <property type="nucleotide sequence ID" value="NZ_CP017448.1"/>
</dbReference>
<dbReference type="Proteomes" id="UP000095342">
    <property type="component" value="Chromosome"/>
</dbReference>
<evidence type="ECO:0008006" key="3">
    <source>
        <dbReference type="Google" id="ProtNLM"/>
    </source>
</evidence>
<name>A0A1D8KAH0_9GAMM</name>
<reference evidence="1 2" key="1">
    <citation type="submission" date="2016-09" db="EMBL/GenBank/DDBJ databases">
        <title>Acidihalobacter prosperus V6 (DSM14174).</title>
        <authorList>
            <person name="Khaleque H.N."/>
            <person name="Ramsay J.P."/>
            <person name="Murphy R.J.T."/>
            <person name="Kaksonen A.H."/>
            <person name="Boxall N.J."/>
            <person name="Watkin E.L.J."/>
        </authorList>
    </citation>
    <scope>NUCLEOTIDE SEQUENCE [LARGE SCALE GENOMIC DNA]</scope>
    <source>
        <strain evidence="1 2">V6</strain>
    </source>
</reference>
<dbReference type="EMBL" id="CP017448">
    <property type="protein sequence ID" value="AOV17941.1"/>
    <property type="molecule type" value="Genomic_DNA"/>
</dbReference>
<accession>A0A1D8KAH0</accession>
<sequence length="197" mass="21595">MVQVEIGVWDWLRADWLETYYPPDLPVDWRQAYYANEYACVGLPASAWTPGELPLWADETGGKVAYWLGCDPTKLTEAATVDALVSLGECLAGIFFEDVGLQPARALMSRLYADGLAPAYAAEPPLAGVTPPWRPEHADRPAAIGLYAPRLGDDVCRRRALIESFVAAPGPAQRYLFVEGAPAIVEECRQLCDLLGR</sequence>
<dbReference type="AlphaFoldDB" id="A0A1D8KAH0"/>
<organism evidence="1 2">
    <name type="scientific">Acidihalobacter aeolianus</name>
    <dbReference type="NCBI Taxonomy" id="2792603"/>
    <lineage>
        <taxon>Bacteria</taxon>
        <taxon>Pseudomonadati</taxon>
        <taxon>Pseudomonadota</taxon>
        <taxon>Gammaproteobacteria</taxon>
        <taxon>Chromatiales</taxon>
        <taxon>Ectothiorhodospiraceae</taxon>
        <taxon>Acidihalobacter</taxon>
    </lineage>
</organism>
<evidence type="ECO:0000313" key="2">
    <source>
        <dbReference type="Proteomes" id="UP000095342"/>
    </source>
</evidence>
<proteinExistence type="predicted"/>
<gene>
    <name evidence="1" type="ORF">BJI67_13515</name>
</gene>
<protein>
    <recommendedName>
        <fullName evidence="3">DUF72 domain-containing protein</fullName>
    </recommendedName>
</protein>
<dbReference type="SUPFAM" id="SSF117396">
    <property type="entry name" value="TM1631-like"/>
    <property type="match status" value="1"/>
</dbReference>
<dbReference type="InterPro" id="IPR036520">
    <property type="entry name" value="UPF0759_sf"/>
</dbReference>
<keyword evidence="2" id="KW-1185">Reference proteome</keyword>
<dbReference type="KEGG" id="aaeo:BJI67_13515"/>
<evidence type="ECO:0000313" key="1">
    <source>
        <dbReference type="EMBL" id="AOV17941.1"/>
    </source>
</evidence>